<feature type="compositionally biased region" description="Basic and acidic residues" evidence="1">
    <location>
        <begin position="411"/>
        <end position="457"/>
    </location>
</feature>
<reference evidence="2" key="1">
    <citation type="submission" date="2013-10" db="EMBL/GenBank/DDBJ databases">
        <title>Genomic analysis of the causative agents of coccidiosis in chickens.</title>
        <authorList>
            <person name="Reid A.J."/>
            <person name="Blake D."/>
            <person name="Billington K."/>
            <person name="Browne H."/>
            <person name="Dunn M."/>
            <person name="Hung S."/>
            <person name="Kawahara F."/>
            <person name="Miranda-Saavedra D."/>
            <person name="Mourier T."/>
            <person name="Nagra H."/>
            <person name="Otto T.D."/>
            <person name="Rawlings N."/>
            <person name="Sanchez A."/>
            <person name="Sanders M."/>
            <person name="Subramaniam C."/>
            <person name="Tay Y."/>
            <person name="Dear P."/>
            <person name="Doerig C."/>
            <person name="Gruber A."/>
            <person name="Parkinson J."/>
            <person name="Shirley M."/>
            <person name="Wan K.L."/>
            <person name="Berriman M."/>
            <person name="Tomley F."/>
            <person name="Pain A."/>
        </authorList>
    </citation>
    <scope>NUCLEOTIDE SEQUENCE [LARGE SCALE GENOMIC DNA]</scope>
    <source>
        <strain evidence="2">Houghton</strain>
    </source>
</reference>
<accession>U6LMY5</accession>
<gene>
    <name evidence="2" type="ORF">EBH_0001560</name>
</gene>
<dbReference type="InterPro" id="IPR036423">
    <property type="entry name" value="SOD-like_Cu/Zn_dom_sf"/>
</dbReference>
<dbReference type="EMBL" id="HG712994">
    <property type="protein sequence ID" value="CDJ51712.1"/>
    <property type="molecule type" value="Genomic_DNA"/>
</dbReference>
<evidence type="ECO:0000256" key="1">
    <source>
        <dbReference type="SAM" id="MobiDB-lite"/>
    </source>
</evidence>
<dbReference type="AlphaFoldDB" id="U6LMY5"/>
<feature type="region of interest" description="Disordered" evidence="1">
    <location>
        <begin position="262"/>
        <end position="457"/>
    </location>
</feature>
<evidence type="ECO:0000313" key="3">
    <source>
        <dbReference type="Proteomes" id="UP000030750"/>
    </source>
</evidence>
<dbReference type="GO" id="GO:0006801">
    <property type="term" value="P:superoxide metabolic process"/>
    <property type="evidence" value="ECO:0007669"/>
    <property type="project" value="InterPro"/>
</dbReference>
<dbReference type="OrthoDB" id="347374at2759"/>
<reference evidence="2" key="2">
    <citation type="submission" date="2013-10" db="EMBL/GenBank/DDBJ databases">
        <authorList>
            <person name="Aslett M."/>
        </authorList>
    </citation>
    <scope>NUCLEOTIDE SEQUENCE [LARGE SCALE GENOMIC DNA]</scope>
    <source>
        <strain evidence="2">Houghton</strain>
    </source>
</reference>
<dbReference type="GO" id="GO:0046872">
    <property type="term" value="F:metal ion binding"/>
    <property type="evidence" value="ECO:0007669"/>
    <property type="project" value="InterPro"/>
</dbReference>
<dbReference type="VEuPathDB" id="ToxoDB:EBH_0001560"/>
<dbReference type="Proteomes" id="UP000030750">
    <property type="component" value="Unassembled WGS sequence"/>
</dbReference>
<evidence type="ECO:0000313" key="2">
    <source>
        <dbReference type="EMBL" id="CDJ51712.1"/>
    </source>
</evidence>
<organism evidence="2 3">
    <name type="scientific">Eimeria brunetti</name>
    <dbReference type="NCBI Taxonomy" id="51314"/>
    <lineage>
        <taxon>Eukaryota</taxon>
        <taxon>Sar</taxon>
        <taxon>Alveolata</taxon>
        <taxon>Apicomplexa</taxon>
        <taxon>Conoidasida</taxon>
        <taxon>Coccidia</taxon>
        <taxon>Eucoccidiorida</taxon>
        <taxon>Eimeriorina</taxon>
        <taxon>Eimeriidae</taxon>
        <taxon>Eimeria</taxon>
    </lineage>
</organism>
<dbReference type="Gene3D" id="2.60.40.200">
    <property type="entry name" value="Superoxide dismutase, copper/zinc binding domain"/>
    <property type="match status" value="1"/>
</dbReference>
<name>U6LMY5_9EIME</name>
<sequence length="457" mass="49583">MEMDILGCMCLAIVDKNEIQAAVGVYRQGVVGRVLLDKEQLKETGDKRCGGEVSPVSFHQHEFARDLPLGGKLNLDAFCRMDQTGGHHDPGFACGETGAIACRQLDIPPSSALKGTPWASDSYRCTPEVYRQRPFACHAGDISGKVGPGVDALAAGAAAAAAADFRLLALDLHADNPCVAANNQHSLVIHCKKTHYPLACARFERVETAGERLPLLLRGFLKAAALSVSFLASRESQLGALILVHELEKRIKILERAIRLRQPHTQGKETQGKETQGKETQEKETTAGKETQGKETQEKETTARKETTAGKETEGKETEGKETTAGKETEGQEIAEKETTAGKETEGKETPGKETEGKGTGDRETAGKETGEKETAGKETAGKETGEKETARKETAGKGTAGKEIAGTQKETAEKETAAERQKEKRGMRERRQKETEGREETDGKKETKKETERDRK</sequence>
<keyword evidence="3" id="KW-1185">Reference proteome</keyword>
<protein>
    <submittedName>
        <fullName evidence="2">Uncharacterized protein</fullName>
    </submittedName>
</protein>
<feature type="compositionally biased region" description="Basic and acidic residues" evidence="1">
    <location>
        <begin position="266"/>
        <end position="396"/>
    </location>
</feature>
<proteinExistence type="predicted"/>